<evidence type="ECO:0000259" key="1">
    <source>
        <dbReference type="Pfam" id="PF00501"/>
    </source>
</evidence>
<dbReference type="Gene3D" id="3.30.300.30">
    <property type="match status" value="1"/>
</dbReference>
<proteinExistence type="predicted"/>
<dbReference type="InterPro" id="IPR042099">
    <property type="entry name" value="ANL_N_sf"/>
</dbReference>
<comment type="caution">
    <text evidence="2">The sequence shown here is derived from an EMBL/GenBank/DDBJ whole genome shotgun (WGS) entry which is preliminary data.</text>
</comment>
<dbReference type="InterPro" id="IPR000873">
    <property type="entry name" value="AMP-dep_synth/lig_dom"/>
</dbReference>
<dbReference type="Pfam" id="PF00501">
    <property type="entry name" value="AMP-binding"/>
    <property type="match status" value="1"/>
</dbReference>
<dbReference type="RefSeq" id="WP_301199435.1">
    <property type="nucleotide sequence ID" value="NZ_JAPDPI010000019.1"/>
</dbReference>
<reference evidence="2" key="1">
    <citation type="submission" date="2022-10" db="EMBL/GenBank/DDBJ databases">
        <authorList>
            <person name="Yu W.X."/>
        </authorList>
    </citation>
    <scope>NUCLEOTIDE SEQUENCE</scope>
    <source>
        <strain evidence="2">D04</strain>
    </source>
</reference>
<evidence type="ECO:0000313" key="3">
    <source>
        <dbReference type="Proteomes" id="UP001207408"/>
    </source>
</evidence>
<gene>
    <name evidence="2" type="ORF">OM074_10525</name>
</gene>
<accession>A0AAE3SK22</accession>
<dbReference type="Gene3D" id="3.40.50.12780">
    <property type="entry name" value="N-terminal domain of ligase-like"/>
    <property type="match status" value="1"/>
</dbReference>
<sequence>MYIPEIETKTQKEIKQFQEGKLKELLKYLSQNSTYYKRFFQKHGIDINEIQTLEDLAKIPTTSKGDLQEFNADFLCVKQERIIDYLTTSGTAGDPVVFAETEKDLQRLAYNEYISFACATAKPDDIFQLMVTLDRRFMAGMAYYEGIRKLGAAVVRVGPGNPGLQFDTIERIKPTALVTVPSFLLKLIEYAEKHGIDYMNSSIKKAVCIGESLRNDDFTLNTLGQRIKEKWDIELYSTYASTEMGTAFTDCECQKGGHHHPEMIIVEFLDEHGKNVPPGTAGEVTITTLGVEGMPLLRFKTGDICNYHVEPCECGRTTMRLGPVIGRKNQMIKYKGTTLYPPALYDVLNDIEGVENYIVLVDQNTIGTDDIEIHIGAKNPCDALEKSIKDRFRAKLRVAPSVKFYSPIEIAKQQFPELSRKPITFIDKRI</sequence>
<name>A0AAE3SK22_9BACT</name>
<dbReference type="Proteomes" id="UP001207408">
    <property type="component" value="Unassembled WGS sequence"/>
</dbReference>
<dbReference type="PANTHER" id="PTHR43845">
    <property type="entry name" value="BLR5969 PROTEIN"/>
    <property type="match status" value="1"/>
</dbReference>
<dbReference type="EMBL" id="JAPDPI010000019">
    <property type="protein sequence ID" value="MCW3806063.1"/>
    <property type="molecule type" value="Genomic_DNA"/>
</dbReference>
<organism evidence="2 3">
    <name type="scientific">Plebeiibacterium marinum</name>
    <dbReference type="NCBI Taxonomy" id="2992111"/>
    <lineage>
        <taxon>Bacteria</taxon>
        <taxon>Pseudomonadati</taxon>
        <taxon>Bacteroidota</taxon>
        <taxon>Bacteroidia</taxon>
        <taxon>Marinilabiliales</taxon>
        <taxon>Marinilabiliaceae</taxon>
        <taxon>Plebeiibacterium</taxon>
    </lineage>
</organism>
<keyword evidence="3" id="KW-1185">Reference proteome</keyword>
<dbReference type="SUPFAM" id="SSF56801">
    <property type="entry name" value="Acetyl-CoA synthetase-like"/>
    <property type="match status" value="1"/>
</dbReference>
<evidence type="ECO:0000313" key="2">
    <source>
        <dbReference type="EMBL" id="MCW3806063.1"/>
    </source>
</evidence>
<protein>
    <submittedName>
        <fullName evidence="2">AMP-binding protein</fullName>
    </submittedName>
</protein>
<dbReference type="AlphaFoldDB" id="A0AAE3SK22"/>
<dbReference type="InterPro" id="IPR045851">
    <property type="entry name" value="AMP-bd_C_sf"/>
</dbReference>
<dbReference type="PANTHER" id="PTHR43845:SF1">
    <property type="entry name" value="BLR5969 PROTEIN"/>
    <property type="match status" value="1"/>
</dbReference>
<feature type="domain" description="AMP-dependent synthetase/ligase" evidence="1">
    <location>
        <begin position="78"/>
        <end position="288"/>
    </location>
</feature>